<dbReference type="RefSeq" id="WP_370563031.1">
    <property type="nucleotide sequence ID" value="NZ_JBFWIB010000002.1"/>
</dbReference>
<dbReference type="InterPro" id="IPR013538">
    <property type="entry name" value="ASHA1/2-like_C"/>
</dbReference>
<proteinExistence type="inferred from homology"/>
<dbReference type="EMBL" id="JBFWIC010000003">
    <property type="protein sequence ID" value="MEZ0473615.1"/>
    <property type="molecule type" value="Genomic_DNA"/>
</dbReference>
<dbReference type="InterPro" id="IPR023393">
    <property type="entry name" value="START-like_dom_sf"/>
</dbReference>
<evidence type="ECO:0000313" key="3">
    <source>
        <dbReference type="EMBL" id="MEZ0473615.1"/>
    </source>
</evidence>
<comment type="caution">
    <text evidence="3">The sequence shown here is derived from an EMBL/GenBank/DDBJ whole genome shotgun (WGS) entry which is preliminary data.</text>
</comment>
<comment type="similarity">
    <text evidence="1">Belongs to the AHA1 family.</text>
</comment>
<feature type="domain" description="Activator of Hsp90 ATPase homologue 1/2-like C-terminal" evidence="2">
    <location>
        <begin position="23"/>
        <end position="147"/>
    </location>
</feature>
<protein>
    <submittedName>
        <fullName evidence="3">SRPBCC family protein</fullName>
    </submittedName>
</protein>
<dbReference type="Gene3D" id="3.30.530.20">
    <property type="match status" value="1"/>
</dbReference>
<dbReference type="SUPFAM" id="SSF55961">
    <property type="entry name" value="Bet v1-like"/>
    <property type="match status" value="1"/>
</dbReference>
<gene>
    <name evidence="3" type="ORF">AB6713_03155</name>
</gene>
<evidence type="ECO:0000256" key="1">
    <source>
        <dbReference type="ARBA" id="ARBA00006817"/>
    </source>
</evidence>
<sequence>MNDAYAELTASDTVRIERLLPGPIERVWAWLTEPDKRRQWLAGGGMELRVGGAVELRFRHAELSPVQGPVPERYREMHENGHVNHGRVTTCDPPRRLAYTWGDTGDDASEVAFELSPQGDRVLLVLTHRRLQRSDMASVASGWHAHLCILLDRLHDRLPANFWIAHTRLEREYAKRLPAA</sequence>
<reference evidence="3 4" key="1">
    <citation type="submission" date="2024-07" db="EMBL/GenBank/DDBJ databases">
        <title>Luteimonas salilacus sp. nov., isolated from the shore soil of Salt Lake in Tibet of China.</title>
        <authorList>
            <person name="Zhang X."/>
            <person name="Li A."/>
        </authorList>
    </citation>
    <scope>NUCLEOTIDE SEQUENCE [LARGE SCALE GENOMIC DNA]</scope>
    <source>
        <strain evidence="3 4">B3-2-R+30</strain>
    </source>
</reference>
<dbReference type="CDD" id="cd08899">
    <property type="entry name" value="SRPBCC_CalC_Aha1-like_6"/>
    <property type="match status" value="1"/>
</dbReference>
<dbReference type="Pfam" id="PF08327">
    <property type="entry name" value="AHSA1"/>
    <property type="match status" value="1"/>
</dbReference>
<evidence type="ECO:0000313" key="4">
    <source>
        <dbReference type="Proteomes" id="UP001566331"/>
    </source>
</evidence>
<keyword evidence="4" id="KW-1185">Reference proteome</keyword>
<evidence type="ECO:0000259" key="2">
    <source>
        <dbReference type="Pfam" id="PF08327"/>
    </source>
</evidence>
<dbReference type="Proteomes" id="UP001566331">
    <property type="component" value="Unassembled WGS sequence"/>
</dbReference>
<name>A0ABV4HQE5_9GAMM</name>
<accession>A0ABV4HQE5</accession>
<organism evidence="3 4">
    <name type="scientific">Luteimonas salinilitoris</name>
    <dbReference type="NCBI Taxonomy" id="3237697"/>
    <lineage>
        <taxon>Bacteria</taxon>
        <taxon>Pseudomonadati</taxon>
        <taxon>Pseudomonadota</taxon>
        <taxon>Gammaproteobacteria</taxon>
        <taxon>Lysobacterales</taxon>
        <taxon>Lysobacteraceae</taxon>
        <taxon>Luteimonas</taxon>
    </lineage>
</organism>